<keyword evidence="1" id="KW-0732">Signal</keyword>
<dbReference type="Pfam" id="PF13229">
    <property type="entry name" value="Beta_helix"/>
    <property type="match status" value="1"/>
</dbReference>
<dbReference type="SMART" id="SM00710">
    <property type="entry name" value="PbH1"/>
    <property type="match status" value="5"/>
</dbReference>
<dbReference type="SUPFAM" id="SSF51126">
    <property type="entry name" value="Pectin lyase-like"/>
    <property type="match status" value="3"/>
</dbReference>
<evidence type="ECO:0000313" key="3">
    <source>
        <dbReference type="EMBL" id="KGP74699.1"/>
    </source>
</evidence>
<dbReference type="OrthoDB" id="2886343at2"/>
<accession>A0A0A2TGJ9</accession>
<dbReference type="InterPro" id="IPR011050">
    <property type="entry name" value="Pectin_lyase_fold/virulence"/>
</dbReference>
<gene>
    <name evidence="3" type="ORF">N782_00645</name>
</gene>
<dbReference type="EMBL" id="AVBF01000001">
    <property type="protein sequence ID" value="KGP74699.1"/>
    <property type="molecule type" value="Genomic_DNA"/>
</dbReference>
<dbReference type="InterPro" id="IPR006626">
    <property type="entry name" value="PbH1"/>
</dbReference>
<feature type="domain" description="Right handed beta helix" evidence="2">
    <location>
        <begin position="543"/>
        <end position="619"/>
    </location>
</feature>
<dbReference type="Gene3D" id="2.160.20.10">
    <property type="entry name" value="Single-stranded right-handed beta-helix, Pectin lyase-like"/>
    <property type="match status" value="2"/>
</dbReference>
<dbReference type="STRING" id="1385514.N782_00645"/>
<dbReference type="RefSeq" id="WP_036815184.1">
    <property type="nucleotide sequence ID" value="NZ_AVBF01000001.1"/>
</dbReference>
<keyword evidence="4" id="KW-1185">Reference proteome</keyword>
<dbReference type="Proteomes" id="UP000030147">
    <property type="component" value="Unassembled WGS sequence"/>
</dbReference>
<dbReference type="InterPro" id="IPR039448">
    <property type="entry name" value="Beta_helix"/>
</dbReference>
<comment type="caution">
    <text evidence="3">The sequence shown here is derived from an EMBL/GenBank/DDBJ whole genome shotgun (WGS) entry which is preliminary data.</text>
</comment>
<proteinExistence type="predicted"/>
<dbReference type="eggNOG" id="COG3420">
    <property type="taxonomic scope" value="Bacteria"/>
</dbReference>
<protein>
    <recommendedName>
        <fullName evidence="2">Right handed beta helix domain-containing protein</fullName>
    </recommendedName>
</protein>
<reference evidence="3 4" key="1">
    <citation type="journal article" date="2015" name="Stand. Genomic Sci.">
        <title>High quality draft genome sequence of the moderately halophilic bacterium Pontibacillus yanchengensis Y32(T) and comparison among Pontibacillus genomes.</title>
        <authorList>
            <person name="Huang J."/>
            <person name="Qiao Z.X."/>
            <person name="Tang J.W."/>
            <person name="Wang G."/>
        </authorList>
    </citation>
    <scope>NUCLEOTIDE SEQUENCE [LARGE SCALE GENOMIC DNA]</scope>
    <source>
        <strain evidence="3 4">Y32</strain>
    </source>
</reference>
<sequence length="670" mass="70960">MNKLPYKVITGALVASMVTPAIVATPHAQAETNEIQSITFEADDSTVEFAYDEFASAIFDESSQTYEFVSNHKINGIGMDQDTYVKYDDFANEMLSNEDENRNAHTILNDLSDKKETTFTEDKVKEVKPYTTTHSINVLSDNKVEMNGYEYTLGKNVQSIFSNPKAFENAKASVRVEDGVITKVNELHLNASGSAENPLVLNASDATVHGAVHVAGNHVSIKGLTVAGNLQVEGSNIEASDVTVEGQLKIDSASYEMSSVSDFAVVDQNLASATAEHGMIFVKSGSYNIDEQWTISKNVTVIGVGEVSVQATADKQASWGNANGAKHLISLQGSEATLKNLSIDAIGTYGVNTYNQADVTLENVQIDNGQGAALTVNGSSVQATELATSGNAWGAVNVDPGSGVETASTFTMNSGSLNEAVQVWSDGSNVSEKATVSVSLPDAFEKQAFAGMENRYVWTTEPMPNTASITQNGETTLYQSLTNAVDAAQAGTTIELAAGTYKLSEQLTLEKNTSIVGEGDVTVQAEDARNWSEANGSKHLLLVSGAEASVKNVTFDAAGTYGVNTYAEVDLTLENVSIQNSKGAGLTVNGSTVEATNLQTSGNGWGAVNVDPGSGVTTTSSFTMNSGSLNEEAQVWSDGSNVTQEADVQVTLPEAFKKKTIEGTQIWTTK</sequence>
<evidence type="ECO:0000259" key="2">
    <source>
        <dbReference type="Pfam" id="PF13229"/>
    </source>
</evidence>
<dbReference type="InterPro" id="IPR012334">
    <property type="entry name" value="Pectin_lyas_fold"/>
</dbReference>
<name>A0A0A2TGJ9_9BACI</name>
<dbReference type="AlphaFoldDB" id="A0A0A2TGJ9"/>
<evidence type="ECO:0000313" key="4">
    <source>
        <dbReference type="Proteomes" id="UP000030147"/>
    </source>
</evidence>
<feature type="chain" id="PRO_5002004881" description="Right handed beta helix domain-containing protein" evidence="1">
    <location>
        <begin position="31"/>
        <end position="670"/>
    </location>
</feature>
<feature type="signal peptide" evidence="1">
    <location>
        <begin position="1"/>
        <end position="30"/>
    </location>
</feature>
<evidence type="ECO:0000256" key="1">
    <source>
        <dbReference type="SAM" id="SignalP"/>
    </source>
</evidence>
<organism evidence="3 4">
    <name type="scientific">Pontibacillus yanchengensis Y32</name>
    <dbReference type="NCBI Taxonomy" id="1385514"/>
    <lineage>
        <taxon>Bacteria</taxon>
        <taxon>Bacillati</taxon>
        <taxon>Bacillota</taxon>
        <taxon>Bacilli</taxon>
        <taxon>Bacillales</taxon>
        <taxon>Bacillaceae</taxon>
        <taxon>Pontibacillus</taxon>
    </lineage>
</organism>